<dbReference type="SMART" id="SM00148">
    <property type="entry name" value="PLCXc"/>
    <property type="match status" value="1"/>
</dbReference>
<comment type="caution">
    <text evidence="10">The sequence shown here is derived from an EMBL/GenBank/DDBJ whole genome shotgun (WGS) entry which is preliminary data.</text>
</comment>
<dbReference type="Proteomes" id="UP001302812">
    <property type="component" value="Unassembled WGS sequence"/>
</dbReference>
<keyword evidence="3 7" id="KW-0442">Lipid degradation</keyword>
<dbReference type="GeneID" id="89941339"/>
<feature type="compositionally biased region" description="Basic and acidic residues" evidence="8">
    <location>
        <begin position="269"/>
        <end position="284"/>
    </location>
</feature>
<dbReference type="SUPFAM" id="SSF51695">
    <property type="entry name" value="PLC-like phosphodiesterases"/>
    <property type="match status" value="1"/>
</dbReference>
<keyword evidence="11" id="KW-1185">Reference proteome</keyword>
<dbReference type="PRINTS" id="PR00390">
    <property type="entry name" value="PHPHLIPASEC"/>
</dbReference>
<dbReference type="GO" id="GO:0051209">
    <property type="term" value="P:release of sequestered calcium ion into cytosol"/>
    <property type="evidence" value="ECO:0007669"/>
    <property type="project" value="TreeGrafter"/>
</dbReference>
<dbReference type="RefSeq" id="XP_064675017.1">
    <property type="nucleotide sequence ID" value="XM_064817214.1"/>
</dbReference>
<dbReference type="InterPro" id="IPR001192">
    <property type="entry name" value="PI-PLC_fam"/>
</dbReference>
<dbReference type="PROSITE" id="PS50008">
    <property type="entry name" value="PIPLC_Y_DOMAIN"/>
    <property type="match status" value="1"/>
</dbReference>
<evidence type="ECO:0000256" key="1">
    <source>
        <dbReference type="ARBA" id="ARBA00001195"/>
    </source>
</evidence>
<reference evidence="10" key="1">
    <citation type="journal article" date="2023" name="Mol. Phylogenet. Evol.">
        <title>Genome-scale phylogeny and comparative genomics of the fungal order Sordariales.</title>
        <authorList>
            <person name="Hensen N."/>
            <person name="Bonometti L."/>
            <person name="Westerberg I."/>
            <person name="Brannstrom I.O."/>
            <person name="Guillou S."/>
            <person name="Cros-Aarteil S."/>
            <person name="Calhoun S."/>
            <person name="Haridas S."/>
            <person name="Kuo A."/>
            <person name="Mondo S."/>
            <person name="Pangilinan J."/>
            <person name="Riley R."/>
            <person name="LaButti K."/>
            <person name="Andreopoulos B."/>
            <person name="Lipzen A."/>
            <person name="Chen C."/>
            <person name="Yan M."/>
            <person name="Daum C."/>
            <person name="Ng V."/>
            <person name="Clum A."/>
            <person name="Steindorff A."/>
            <person name="Ohm R.A."/>
            <person name="Martin F."/>
            <person name="Silar P."/>
            <person name="Natvig D.O."/>
            <person name="Lalanne C."/>
            <person name="Gautier V."/>
            <person name="Ament-Velasquez S.L."/>
            <person name="Kruys A."/>
            <person name="Hutchinson M.I."/>
            <person name="Powell A.J."/>
            <person name="Barry K."/>
            <person name="Miller A.N."/>
            <person name="Grigoriev I.V."/>
            <person name="Debuchy R."/>
            <person name="Gladieux P."/>
            <person name="Hiltunen Thoren M."/>
            <person name="Johannesson H."/>
        </authorList>
    </citation>
    <scope>NUCLEOTIDE SEQUENCE</scope>
    <source>
        <strain evidence="10">CBS 508.74</strain>
    </source>
</reference>
<keyword evidence="2 7" id="KW-0378">Hydrolase</keyword>
<dbReference type="PROSITE" id="PS50007">
    <property type="entry name" value="PIPLC_X_DOMAIN"/>
    <property type="match status" value="1"/>
</dbReference>
<dbReference type="SMART" id="SM00149">
    <property type="entry name" value="PLCYc"/>
    <property type="match status" value="1"/>
</dbReference>
<evidence type="ECO:0000313" key="11">
    <source>
        <dbReference type="Proteomes" id="UP001302812"/>
    </source>
</evidence>
<evidence type="ECO:0000256" key="8">
    <source>
        <dbReference type="SAM" id="MobiDB-lite"/>
    </source>
</evidence>
<evidence type="ECO:0000313" key="10">
    <source>
        <dbReference type="EMBL" id="KAK4117447.1"/>
    </source>
</evidence>
<feature type="domain" description="PI-PLC Y-box" evidence="9">
    <location>
        <begin position="423"/>
        <end position="537"/>
    </location>
</feature>
<evidence type="ECO:0000256" key="6">
    <source>
        <dbReference type="ARBA" id="ARBA00059664"/>
    </source>
</evidence>
<feature type="region of interest" description="Disordered" evidence="8">
    <location>
        <begin position="205"/>
        <end position="226"/>
    </location>
</feature>
<dbReference type="InterPro" id="IPR001711">
    <property type="entry name" value="PLipase_C_Pinositol-sp_Y"/>
</dbReference>
<organism evidence="10 11">
    <name type="scientific">Canariomyces notabilis</name>
    <dbReference type="NCBI Taxonomy" id="2074819"/>
    <lineage>
        <taxon>Eukaryota</taxon>
        <taxon>Fungi</taxon>
        <taxon>Dikarya</taxon>
        <taxon>Ascomycota</taxon>
        <taxon>Pezizomycotina</taxon>
        <taxon>Sordariomycetes</taxon>
        <taxon>Sordariomycetidae</taxon>
        <taxon>Sordariales</taxon>
        <taxon>Chaetomiaceae</taxon>
        <taxon>Canariomyces</taxon>
    </lineage>
</organism>
<evidence type="ECO:0000259" key="9">
    <source>
        <dbReference type="PROSITE" id="PS50008"/>
    </source>
</evidence>
<reference evidence="10" key="2">
    <citation type="submission" date="2023-05" db="EMBL/GenBank/DDBJ databases">
        <authorList>
            <consortium name="Lawrence Berkeley National Laboratory"/>
            <person name="Steindorff A."/>
            <person name="Hensen N."/>
            <person name="Bonometti L."/>
            <person name="Westerberg I."/>
            <person name="Brannstrom I.O."/>
            <person name="Guillou S."/>
            <person name="Cros-Aarteil S."/>
            <person name="Calhoun S."/>
            <person name="Haridas S."/>
            <person name="Kuo A."/>
            <person name="Mondo S."/>
            <person name="Pangilinan J."/>
            <person name="Riley R."/>
            <person name="Labutti K."/>
            <person name="Andreopoulos B."/>
            <person name="Lipzen A."/>
            <person name="Chen C."/>
            <person name="Yanf M."/>
            <person name="Daum C."/>
            <person name="Ng V."/>
            <person name="Clum A."/>
            <person name="Ohm R."/>
            <person name="Martin F."/>
            <person name="Silar P."/>
            <person name="Natvig D."/>
            <person name="Lalanne C."/>
            <person name="Gautier V."/>
            <person name="Ament-Velasquez S.L."/>
            <person name="Kruys A."/>
            <person name="Hutchinson M.I."/>
            <person name="Powell A.J."/>
            <person name="Barry K."/>
            <person name="Miller A.N."/>
            <person name="Grigoriev I.V."/>
            <person name="Debuchy R."/>
            <person name="Gladieux P."/>
            <person name="Thoren M.H."/>
            <person name="Johannesson H."/>
        </authorList>
    </citation>
    <scope>NUCLEOTIDE SEQUENCE</scope>
    <source>
        <strain evidence="10">CBS 508.74</strain>
    </source>
</reference>
<dbReference type="Gene3D" id="2.60.40.150">
    <property type="entry name" value="C2 domain"/>
    <property type="match status" value="1"/>
</dbReference>
<dbReference type="GO" id="GO:0048015">
    <property type="term" value="P:phosphatidylinositol-mediated signaling"/>
    <property type="evidence" value="ECO:0007669"/>
    <property type="project" value="TreeGrafter"/>
</dbReference>
<feature type="compositionally biased region" description="Low complexity" evidence="8">
    <location>
        <begin position="205"/>
        <end position="214"/>
    </location>
</feature>
<dbReference type="InterPro" id="IPR017946">
    <property type="entry name" value="PLC-like_Pdiesterase_TIM-brl"/>
</dbReference>
<dbReference type="EC" id="3.1.4.11" evidence="7"/>
<dbReference type="FunFam" id="3.20.20.190:FF:000039">
    <property type="entry name" value="Phosphoinositide phospholipase C"/>
    <property type="match status" value="1"/>
</dbReference>
<dbReference type="GO" id="GO:0004435">
    <property type="term" value="F:phosphatidylinositol-4,5-bisphosphate phospholipase C activity"/>
    <property type="evidence" value="ECO:0007669"/>
    <property type="project" value="UniProtKB-EC"/>
</dbReference>
<dbReference type="AlphaFoldDB" id="A0AAN6TN29"/>
<feature type="region of interest" description="Disordered" evidence="8">
    <location>
        <begin position="238"/>
        <end position="296"/>
    </location>
</feature>
<evidence type="ECO:0000256" key="4">
    <source>
        <dbReference type="ARBA" id="ARBA00023098"/>
    </source>
</evidence>
<gene>
    <name evidence="10" type="ORF">N656DRAFT_793924</name>
</gene>
<proteinExistence type="predicted"/>
<dbReference type="Pfam" id="PF00388">
    <property type="entry name" value="PI-PLC-X"/>
    <property type="match status" value="1"/>
</dbReference>
<dbReference type="InterPro" id="IPR035892">
    <property type="entry name" value="C2_domain_sf"/>
</dbReference>
<comment type="function">
    <text evidence="6">The production of the second messenger molecules diacylglycerol (DAG) and inositol 1,4,5-trisphosphate (IP3) is mediated by activated phosphatidylinositol-specific phospholipase C enzymes.</text>
</comment>
<name>A0AAN6TN29_9PEZI</name>
<comment type="catalytic activity">
    <reaction evidence="1 7">
        <text>a 1,2-diacyl-sn-glycero-3-phospho-(1D-myo-inositol-4,5-bisphosphate) + H2O = 1D-myo-inositol 1,4,5-trisphosphate + a 1,2-diacyl-sn-glycerol + H(+)</text>
        <dbReference type="Rhea" id="RHEA:33179"/>
        <dbReference type="ChEBI" id="CHEBI:15377"/>
        <dbReference type="ChEBI" id="CHEBI:15378"/>
        <dbReference type="ChEBI" id="CHEBI:17815"/>
        <dbReference type="ChEBI" id="CHEBI:58456"/>
        <dbReference type="ChEBI" id="CHEBI:203600"/>
        <dbReference type="EC" id="3.1.4.11"/>
    </reaction>
</comment>
<dbReference type="InterPro" id="IPR000909">
    <property type="entry name" value="PLipase_C_PInositol-sp_X_dom"/>
</dbReference>
<keyword evidence="5" id="KW-0807">Transducer</keyword>
<dbReference type="CDD" id="cd00275">
    <property type="entry name" value="C2_PLC_like"/>
    <property type="match status" value="1"/>
</dbReference>
<evidence type="ECO:0000256" key="3">
    <source>
        <dbReference type="ARBA" id="ARBA00022963"/>
    </source>
</evidence>
<dbReference type="SUPFAM" id="SSF49562">
    <property type="entry name" value="C2 domain (Calcium/lipid-binding domain, CaLB)"/>
    <property type="match status" value="1"/>
</dbReference>
<sequence length="699" mass="79365">MACLRFRKDKKTAREGGFMRRMTTGFNVKLPTSSKAGSAMLNVAFLAGALGGNVRSLVTNKAAMTGDVKDLQGKYVPYHESVTRHVKHLYEQAKGRHPLLLREDFAAYIKKKQGVDISDLLTQDEYNLKEFFWIWSSNPSIWDAVGRSRQDDVDTSRPLSHYFISSSHNTYLTGNQLTSDSSARAYRAALKNGCRCIEIDVWDGPTSRTPSRSPKPGHRKQFSSASIPRVGEKLDVLMSGRSSRHSRSPSAHQTSFPAPDPRENNSSLDPKELTDRLERSKESPRPTFSGEPVVHHHGTMTSTVKFRDVCRVIRETAFETNPLPIIVSLEVGASREQQELMVQIMKEEWGDLLLDKPLEGCDPRERQPRLEELYYKILIKVKRLEDKCKVADDAKVKGEAVDVDRGRSRGIAIRAKPPICESLAALAIYTHSEHYDDVDSLNSKTPSHIFSLSEESFSELTKYPSKFQRLLAHNRDFFMRIYPSPMRVNSSNPDPTIHWRRGVQMVAMNWQKTDEGMMLNDAMFAGTNGWVLKPPGLLSDKPTGGSHRVNMDLKIKVLAGQFLPRGDKDSDSENGGVVARGDKKFRPRVKVELHVEKAHNKEKEYVRWTSRSSTEHPDWGFYVPNLKFNCVQDVVEELSFVRFKVFQSANKLRDKPVAWACIRLDRLQPGYRCINLLNPETRKECGGQLFVKIKKVMQT</sequence>
<dbReference type="PANTHER" id="PTHR10336">
    <property type="entry name" value="PHOSPHOINOSITIDE-SPECIFIC PHOSPHOLIPASE C FAMILY PROTEIN"/>
    <property type="match status" value="1"/>
</dbReference>
<dbReference type="GO" id="GO:0016042">
    <property type="term" value="P:lipid catabolic process"/>
    <property type="evidence" value="ECO:0007669"/>
    <property type="project" value="UniProtKB-KW"/>
</dbReference>
<dbReference type="CDD" id="cd08598">
    <property type="entry name" value="PI-PLC1c_yeast"/>
    <property type="match status" value="1"/>
</dbReference>
<keyword evidence="4 7" id="KW-0443">Lipid metabolism</keyword>
<dbReference type="EMBL" id="MU853332">
    <property type="protein sequence ID" value="KAK4117447.1"/>
    <property type="molecule type" value="Genomic_DNA"/>
</dbReference>
<evidence type="ECO:0000256" key="7">
    <source>
        <dbReference type="RuleBase" id="RU361133"/>
    </source>
</evidence>
<dbReference type="Gene3D" id="3.20.20.190">
    <property type="entry name" value="Phosphatidylinositol (PI) phosphodiesterase"/>
    <property type="match status" value="1"/>
</dbReference>
<evidence type="ECO:0000256" key="2">
    <source>
        <dbReference type="ARBA" id="ARBA00022801"/>
    </source>
</evidence>
<dbReference type="PANTHER" id="PTHR10336:SF82">
    <property type="entry name" value="PHOSPHOINOSITIDE PHOSPHOLIPASE C"/>
    <property type="match status" value="1"/>
</dbReference>
<accession>A0AAN6TN29</accession>
<dbReference type="Pfam" id="PF00387">
    <property type="entry name" value="PI-PLC-Y"/>
    <property type="match status" value="1"/>
</dbReference>
<evidence type="ECO:0000256" key="5">
    <source>
        <dbReference type="ARBA" id="ARBA00023224"/>
    </source>
</evidence>
<protein>
    <recommendedName>
        <fullName evidence="7">Phosphoinositide phospholipase C</fullName>
        <ecNumber evidence="7">3.1.4.11</ecNumber>
    </recommendedName>
</protein>